<keyword evidence="2" id="KW-1185">Reference proteome</keyword>
<dbReference type="EMBL" id="CM018032">
    <property type="protein sequence ID" value="KAA8547735.1"/>
    <property type="molecule type" value="Genomic_DNA"/>
</dbReference>
<evidence type="ECO:0000313" key="2">
    <source>
        <dbReference type="Proteomes" id="UP000325577"/>
    </source>
</evidence>
<protein>
    <recommendedName>
        <fullName evidence="3">Pentacotripeptide-repeat region of PRORP domain-containing protein</fullName>
    </recommendedName>
</protein>
<reference evidence="1 2" key="1">
    <citation type="submission" date="2019-09" db="EMBL/GenBank/DDBJ databases">
        <title>A chromosome-level genome assembly of the Chinese tupelo Nyssa sinensis.</title>
        <authorList>
            <person name="Yang X."/>
            <person name="Kang M."/>
            <person name="Yang Y."/>
            <person name="Xiong H."/>
            <person name="Wang M."/>
            <person name="Zhang Z."/>
            <person name="Wang Z."/>
            <person name="Wu H."/>
            <person name="Ma T."/>
            <person name="Liu J."/>
            <person name="Xi Z."/>
        </authorList>
    </citation>
    <scope>NUCLEOTIDE SEQUENCE [LARGE SCALE GENOMIC DNA]</scope>
    <source>
        <strain evidence="1">J267</strain>
        <tissue evidence="1">Leaf</tissue>
    </source>
</reference>
<dbReference type="AlphaFoldDB" id="A0A5J5BXE0"/>
<dbReference type="Gene3D" id="1.25.40.10">
    <property type="entry name" value="Tetratricopeptide repeat domain"/>
    <property type="match status" value="1"/>
</dbReference>
<name>A0A5J5BXE0_9ASTE</name>
<evidence type="ECO:0008006" key="3">
    <source>
        <dbReference type="Google" id="ProtNLM"/>
    </source>
</evidence>
<dbReference type="OrthoDB" id="1911504at2759"/>
<organism evidence="1 2">
    <name type="scientific">Nyssa sinensis</name>
    <dbReference type="NCBI Taxonomy" id="561372"/>
    <lineage>
        <taxon>Eukaryota</taxon>
        <taxon>Viridiplantae</taxon>
        <taxon>Streptophyta</taxon>
        <taxon>Embryophyta</taxon>
        <taxon>Tracheophyta</taxon>
        <taxon>Spermatophyta</taxon>
        <taxon>Magnoliopsida</taxon>
        <taxon>eudicotyledons</taxon>
        <taxon>Gunneridae</taxon>
        <taxon>Pentapetalae</taxon>
        <taxon>asterids</taxon>
        <taxon>Cornales</taxon>
        <taxon>Nyssaceae</taxon>
        <taxon>Nyssa</taxon>
    </lineage>
</organism>
<dbReference type="Proteomes" id="UP000325577">
    <property type="component" value="Linkage Group LG1"/>
</dbReference>
<evidence type="ECO:0000313" key="1">
    <source>
        <dbReference type="EMBL" id="KAA8547735.1"/>
    </source>
</evidence>
<gene>
    <name evidence="1" type="ORF">F0562_004164</name>
</gene>
<dbReference type="InterPro" id="IPR011990">
    <property type="entry name" value="TPR-like_helical_dom_sf"/>
</dbReference>
<sequence>MLKTLFLMKTRKLQEALPVFTEMIKNECVPSHSNCSSAVKLYVDHGDPYMALKVWKCMIKNYNSDLEETGNFLVLGLRENNRVAEAVNGKLIRDVCGLTYICKWRIA</sequence>
<accession>A0A5J5BXE0</accession>
<proteinExistence type="predicted"/>